<evidence type="ECO:0000259" key="1">
    <source>
        <dbReference type="Pfam" id="PF01397"/>
    </source>
</evidence>
<dbReference type="SUPFAM" id="SSF48239">
    <property type="entry name" value="Terpenoid cyclases/Protein prenyltransferases"/>
    <property type="match status" value="1"/>
</dbReference>
<comment type="caution">
    <text evidence="2">The sequence shown here is derived from an EMBL/GenBank/DDBJ whole genome shotgun (WGS) entry which is preliminary data.</text>
</comment>
<organism evidence="2 3">
    <name type="scientific">Liquidambar formosana</name>
    <name type="common">Formosan gum</name>
    <dbReference type="NCBI Taxonomy" id="63359"/>
    <lineage>
        <taxon>Eukaryota</taxon>
        <taxon>Viridiplantae</taxon>
        <taxon>Streptophyta</taxon>
        <taxon>Embryophyta</taxon>
        <taxon>Tracheophyta</taxon>
        <taxon>Spermatophyta</taxon>
        <taxon>Magnoliopsida</taxon>
        <taxon>eudicotyledons</taxon>
        <taxon>Gunneridae</taxon>
        <taxon>Pentapetalae</taxon>
        <taxon>Saxifragales</taxon>
        <taxon>Altingiaceae</taxon>
        <taxon>Liquidambar</taxon>
    </lineage>
</organism>
<proteinExistence type="predicted"/>
<reference evidence="2 3" key="1">
    <citation type="journal article" date="2024" name="Plant J.">
        <title>Genome sequences and population genomics reveal climatic adaptation and genomic divergence between two closely related sweetgum species.</title>
        <authorList>
            <person name="Xu W.Q."/>
            <person name="Ren C.Q."/>
            <person name="Zhang X.Y."/>
            <person name="Comes H.P."/>
            <person name="Liu X.H."/>
            <person name="Li Y.G."/>
            <person name="Kettle C.J."/>
            <person name="Jalonen R."/>
            <person name="Gaisberger H."/>
            <person name="Ma Y.Z."/>
            <person name="Qiu Y.X."/>
        </authorList>
    </citation>
    <scope>NUCLEOTIDE SEQUENCE [LARGE SCALE GENOMIC DNA]</scope>
    <source>
        <strain evidence="2">Hangzhou</strain>
    </source>
</reference>
<evidence type="ECO:0000313" key="2">
    <source>
        <dbReference type="EMBL" id="KAK9267090.1"/>
    </source>
</evidence>
<protein>
    <recommendedName>
        <fullName evidence="1">Terpene synthase N-terminal domain-containing protein</fullName>
    </recommendedName>
</protein>
<dbReference type="Gene3D" id="1.50.10.130">
    <property type="entry name" value="Terpene synthase, N-terminal domain"/>
    <property type="match status" value="1"/>
</dbReference>
<feature type="domain" description="Terpene synthase N-terminal" evidence="1">
    <location>
        <begin position="38"/>
        <end position="141"/>
    </location>
</feature>
<dbReference type="EMBL" id="JBBPBK010000016">
    <property type="protein sequence ID" value="KAK9267090.1"/>
    <property type="molecule type" value="Genomic_DNA"/>
</dbReference>
<dbReference type="AlphaFoldDB" id="A0AAP0R3G1"/>
<dbReference type="InterPro" id="IPR036965">
    <property type="entry name" value="Terpene_synth_N_sf"/>
</dbReference>
<dbReference type="PANTHER" id="PTHR31225">
    <property type="entry name" value="OS04G0344100 PROTEIN-RELATED"/>
    <property type="match status" value="1"/>
</dbReference>
<accession>A0AAP0R3G1</accession>
<dbReference type="InterPro" id="IPR050148">
    <property type="entry name" value="Terpene_synthase-like"/>
</dbReference>
<dbReference type="GO" id="GO:0010333">
    <property type="term" value="F:terpene synthase activity"/>
    <property type="evidence" value="ECO:0007669"/>
    <property type="project" value="InterPro"/>
</dbReference>
<dbReference type="Proteomes" id="UP001415857">
    <property type="component" value="Unassembled WGS sequence"/>
</dbReference>
<dbReference type="InterPro" id="IPR008930">
    <property type="entry name" value="Terpenoid_cyclase/PrenylTrfase"/>
</dbReference>
<gene>
    <name evidence="2" type="ORF">L1049_009508</name>
</gene>
<dbReference type="GO" id="GO:0016114">
    <property type="term" value="P:terpenoid biosynthetic process"/>
    <property type="evidence" value="ECO:0007669"/>
    <property type="project" value="InterPro"/>
</dbReference>
<dbReference type="PANTHER" id="PTHR31225:SF94">
    <property type="entry name" value="ALPHA-FARNESENE SYNTHASE"/>
    <property type="match status" value="1"/>
</dbReference>
<dbReference type="Pfam" id="PF01397">
    <property type="entry name" value="Terpene_synth"/>
    <property type="match status" value="1"/>
</dbReference>
<name>A0AAP0R3G1_LIQFO</name>
<sequence>MDYRKQMQDDLQFVQGQMKAEASDMMHQRRSANYKPTIWKFDFLQSLTSQYDGEEYKMQAEKLKENVNCMFDVSVDQLAKLELIDSIRKLGLANLFKEEIEEALHRIASVKNKKAFIVEEDLHATALRFRILRQHGYKVSQAYRLMPNQIGLYLSPN</sequence>
<evidence type="ECO:0000313" key="3">
    <source>
        <dbReference type="Proteomes" id="UP001415857"/>
    </source>
</evidence>
<keyword evidence="3" id="KW-1185">Reference proteome</keyword>
<dbReference type="InterPro" id="IPR001906">
    <property type="entry name" value="Terpene_synth_N"/>
</dbReference>